<gene>
    <name evidence="4" type="ORF">ACFPFX_28955</name>
</gene>
<evidence type="ECO:0000256" key="1">
    <source>
        <dbReference type="ARBA" id="ARBA00001946"/>
    </source>
</evidence>
<evidence type="ECO:0000313" key="5">
    <source>
        <dbReference type="Proteomes" id="UP001595834"/>
    </source>
</evidence>
<organism evidence="4 5">
    <name type="scientific">Streptomyces mauvecolor</name>
    <dbReference type="NCBI Taxonomy" id="58345"/>
    <lineage>
        <taxon>Bacteria</taxon>
        <taxon>Bacillati</taxon>
        <taxon>Actinomycetota</taxon>
        <taxon>Actinomycetes</taxon>
        <taxon>Kitasatosporales</taxon>
        <taxon>Streptomycetaceae</taxon>
        <taxon>Streptomyces</taxon>
    </lineage>
</organism>
<protein>
    <submittedName>
        <fullName evidence="4">NUDIX domain-containing protein</fullName>
    </submittedName>
</protein>
<keyword evidence="2" id="KW-0378">Hydrolase</keyword>
<comment type="cofactor">
    <cofactor evidence="1">
        <name>Mg(2+)</name>
        <dbReference type="ChEBI" id="CHEBI:18420"/>
    </cofactor>
</comment>
<keyword evidence="5" id="KW-1185">Reference proteome</keyword>
<dbReference type="Gene3D" id="3.90.79.10">
    <property type="entry name" value="Nucleoside Triphosphate Pyrophosphohydrolase"/>
    <property type="match status" value="1"/>
</dbReference>
<name>A0ABV9UWX0_9ACTN</name>
<evidence type="ECO:0000313" key="4">
    <source>
        <dbReference type="EMBL" id="MFC4960334.1"/>
    </source>
</evidence>
<accession>A0ABV9UWX0</accession>
<evidence type="ECO:0000256" key="2">
    <source>
        <dbReference type="ARBA" id="ARBA00022801"/>
    </source>
</evidence>
<dbReference type="InterPro" id="IPR000086">
    <property type="entry name" value="NUDIX_hydrolase_dom"/>
</dbReference>
<dbReference type="CDD" id="cd04683">
    <property type="entry name" value="NUDIX_Hydrolase"/>
    <property type="match status" value="1"/>
</dbReference>
<dbReference type="PANTHER" id="PTHR43046">
    <property type="entry name" value="GDP-MANNOSE MANNOSYL HYDROLASE"/>
    <property type="match status" value="1"/>
</dbReference>
<proteinExistence type="predicted"/>
<comment type="caution">
    <text evidence="4">The sequence shown here is derived from an EMBL/GenBank/DDBJ whole genome shotgun (WGS) entry which is preliminary data.</text>
</comment>
<dbReference type="RefSeq" id="WP_344374030.1">
    <property type="nucleotide sequence ID" value="NZ_BAAASQ010000008.1"/>
</dbReference>
<dbReference type="PROSITE" id="PS51462">
    <property type="entry name" value="NUDIX"/>
    <property type="match status" value="1"/>
</dbReference>
<dbReference type="Proteomes" id="UP001595834">
    <property type="component" value="Unassembled WGS sequence"/>
</dbReference>
<dbReference type="InterPro" id="IPR015797">
    <property type="entry name" value="NUDIX_hydrolase-like_dom_sf"/>
</dbReference>
<dbReference type="SUPFAM" id="SSF55811">
    <property type="entry name" value="Nudix"/>
    <property type="match status" value="1"/>
</dbReference>
<dbReference type="EMBL" id="JBHSIZ010000036">
    <property type="protein sequence ID" value="MFC4960334.1"/>
    <property type="molecule type" value="Genomic_DNA"/>
</dbReference>
<feature type="domain" description="Nudix hydrolase" evidence="3">
    <location>
        <begin position="5"/>
        <end position="138"/>
    </location>
</feature>
<reference evidence="5" key="1">
    <citation type="journal article" date="2019" name="Int. J. Syst. Evol. Microbiol.">
        <title>The Global Catalogue of Microorganisms (GCM) 10K type strain sequencing project: providing services to taxonomists for standard genome sequencing and annotation.</title>
        <authorList>
            <consortium name="The Broad Institute Genomics Platform"/>
            <consortium name="The Broad Institute Genome Sequencing Center for Infectious Disease"/>
            <person name="Wu L."/>
            <person name="Ma J."/>
        </authorList>
    </citation>
    <scope>NUCLEOTIDE SEQUENCE [LARGE SCALE GENOMIC DNA]</scope>
    <source>
        <strain evidence="5">CCM 7224</strain>
    </source>
</reference>
<dbReference type="PANTHER" id="PTHR43046:SF16">
    <property type="entry name" value="ADP-RIBOSE PYROPHOSPHATASE YJHB-RELATED"/>
    <property type="match status" value="1"/>
</dbReference>
<dbReference type="Pfam" id="PF00293">
    <property type="entry name" value="NUDIX"/>
    <property type="match status" value="1"/>
</dbReference>
<sequence length="148" mass="16293">MRTQPNIIGVHLVFEQSGQVLLQQRSPGAHFAAREWHVPAGHLEAESAAECAVREAGEELGVLVDRQDLRLVHLLHYRGSGSAVTPRMHVFFRVLDYRGTPKICEPDRCVALGWYPTSSLPSPLVDYTAVALTSIAANRLYSSMGWGA</sequence>
<evidence type="ECO:0000259" key="3">
    <source>
        <dbReference type="PROSITE" id="PS51462"/>
    </source>
</evidence>